<dbReference type="GO" id="GO:0071555">
    <property type="term" value="P:cell wall organization"/>
    <property type="evidence" value="ECO:0007669"/>
    <property type="project" value="UniProtKB-UniRule"/>
</dbReference>
<dbReference type="EMBL" id="QCYG01000002">
    <property type="protein sequence ID" value="PVA07550.1"/>
    <property type="molecule type" value="Genomic_DNA"/>
</dbReference>
<evidence type="ECO:0000256" key="6">
    <source>
        <dbReference type="ARBA" id="ARBA00022960"/>
    </source>
</evidence>
<evidence type="ECO:0000256" key="11">
    <source>
        <dbReference type="SAM" id="SignalP"/>
    </source>
</evidence>
<comment type="similarity">
    <text evidence="2">Belongs to the YkuD family.</text>
</comment>
<evidence type="ECO:0000256" key="7">
    <source>
        <dbReference type="ARBA" id="ARBA00022984"/>
    </source>
</evidence>
<reference evidence="13 14" key="1">
    <citation type="submission" date="2018-04" db="EMBL/GenBank/DDBJ databases">
        <title>Pelagivirga bohaiensis gen. nov., sp. nov., a bacterium isolated from the Bohai Sea.</title>
        <authorList>
            <person name="Ji X."/>
        </authorList>
    </citation>
    <scope>NUCLEOTIDE SEQUENCE [LARGE SCALE GENOMIC DNA]</scope>
    <source>
        <strain evidence="13 14">BH-SD16</strain>
    </source>
</reference>
<keyword evidence="5" id="KW-0378">Hydrolase</keyword>
<feature type="chain" id="PRO_5015694584" evidence="11">
    <location>
        <begin position="27"/>
        <end position="289"/>
    </location>
</feature>
<feature type="domain" description="L,D-TPase catalytic" evidence="12">
    <location>
        <begin position="83"/>
        <end position="220"/>
    </location>
</feature>
<gene>
    <name evidence="13" type="ORF">DC363_02640</name>
</gene>
<name>A0A2T7FZF7_9RHOB</name>
<dbReference type="RefSeq" id="WP_108639592.1">
    <property type="nucleotide sequence ID" value="NZ_QCYG01000002.1"/>
</dbReference>
<dbReference type="PANTHER" id="PTHR30582:SF24">
    <property type="entry name" value="L,D-TRANSPEPTIDASE ERFK_SRFK-RELATED"/>
    <property type="match status" value="1"/>
</dbReference>
<feature type="region of interest" description="Disordered" evidence="10">
    <location>
        <begin position="255"/>
        <end position="289"/>
    </location>
</feature>
<proteinExistence type="inferred from homology"/>
<dbReference type="UniPathway" id="UPA00219"/>
<dbReference type="GO" id="GO:0071972">
    <property type="term" value="F:peptidoglycan L,D-transpeptidase activity"/>
    <property type="evidence" value="ECO:0007669"/>
    <property type="project" value="TreeGrafter"/>
</dbReference>
<dbReference type="SUPFAM" id="SSF141523">
    <property type="entry name" value="L,D-transpeptidase catalytic domain-like"/>
    <property type="match status" value="1"/>
</dbReference>
<evidence type="ECO:0000256" key="1">
    <source>
        <dbReference type="ARBA" id="ARBA00004752"/>
    </source>
</evidence>
<dbReference type="InterPro" id="IPR038063">
    <property type="entry name" value="Transpep_catalytic_dom"/>
</dbReference>
<evidence type="ECO:0000256" key="3">
    <source>
        <dbReference type="ARBA" id="ARBA00022676"/>
    </source>
</evidence>
<feature type="active site" description="Proton donor/acceptor" evidence="9">
    <location>
        <position position="180"/>
    </location>
</feature>
<keyword evidence="6 9" id="KW-0133">Cell shape</keyword>
<dbReference type="GO" id="GO:0018104">
    <property type="term" value="P:peptidoglycan-protein cross-linking"/>
    <property type="evidence" value="ECO:0007669"/>
    <property type="project" value="TreeGrafter"/>
</dbReference>
<protein>
    <submittedName>
        <fullName evidence="13">L,D-transpeptidase</fullName>
    </submittedName>
</protein>
<dbReference type="GO" id="GO:0016757">
    <property type="term" value="F:glycosyltransferase activity"/>
    <property type="evidence" value="ECO:0007669"/>
    <property type="project" value="UniProtKB-KW"/>
</dbReference>
<evidence type="ECO:0000256" key="10">
    <source>
        <dbReference type="SAM" id="MobiDB-lite"/>
    </source>
</evidence>
<dbReference type="PANTHER" id="PTHR30582">
    <property type="entry name" value="L,D-TRANSPEPTIDASE"/>
    <property type="match status" value="1"/>
</dbReference>
<keyword evidence="7 9" id="KW-0573">Peptidoglycan synthesis</keyword>
<comment type="caution">
    <text evidence="13">The sequence shown here is derived from an EMBL/GenBank/DDBJ whole genome shotgun (WGS) entry which is preliminary data.</text>
</comment>
<dbReference type="PROSITE" id="PS52029">
    <property type="entry name" value="LD_TPASE"/>
    <property type="match status" value="1"/>
</dbReference>
<keyword evidence="4" id="KW-0808">Transferase</keyword>
<evidence type="ECO:0000256" key="9">
    <source>
        <dbReference type="PROSITE-ProRule" id="PRU01373"/>
    </source>
</evidence>
<evidence type="ECO:0000313" key="14">
    <source>
        <dbReference type="Proteomes" id="UP000244817"/>
    </source>
</evidence>
<evidence type="ECO:0000256" key="5">
    <source>
        <dbReference type="ARBA" id="ARBA00022801"/>
    </source>
</evidence>
<dbReference type="GO" id="GO:0008360">
    <property type="term" value="P:regulation of cell shape"/>
    <property type="evidence" value="ECO:0007669"/>
    <property type="project" value="UniProtKB-UniRule"/>
</dbReference>
<evidence type="ECO:0000313" key="13">
    <source>
        <dbReference type="EMBL" id="PVA07550.1"/>
    </source>
</evidence>
<feature type="signal peptide" evidence="11">
    <location>
        <begin position="1"/>
        <end position="26"/>
    </location>
</feature>
<comment type="pathway">
    <text evidence="1 9">Cell wall biogenesis; peptidoglycan biosynthesis.</text>
</comment>
<feature type="active site" description="Nucleophile" evidence="9">
    <location>
        <position position="196"/>
    </location>
</feature>
<evidence type="ECO:0000256" key="8">
    <source>
        <dbReference type="ARBA" id="ARBA00023316"/>
    </source>
</evidence>
<accession>A0A2T7FZF7</accession>
<dbReference type="OrthoDB" id="9795305at2"/>
<dbReference type="Gene3D" id="2.40.440.10">
    <property type="entry name" value="L,D-transpeptidase catalytic domain-like"/>
    <property type="match status" value="1"/>
</dbReference>
<dbReference type="InterPro" id="IPR050979">
    <property type="entry name" value="LD-transpeptidase"/>
</dbReference>
<dbReference type="CDD" id="cd16913">
    <property type="entry name" value="YkuD_like"/>
    <property type="match status" value="1"/>
</dbReference>
<evidence type="ECO:0000256" key="4">
    <source>
        <dbReference type="ARBA" id="ARBA00022679"/>
    </source>
</evidence>
<evidence type="ECO:0000256" key="2">
    <source>
        <dbReference type="ARBA" id="ARBA00005992"/>
    </source>
</evidence>
<dbReference type="Pfam" id="PF03734">
    <property type="entry name" value="YkuD"/>
    <property type="match status" value="1"/>
</dbReference>
<keyword evidence="3" id="KW-0328">Glycosyltransferase</keyword>
<dbReference type="PROSITE" id="PS51257">
    <property type="entry name" value="PROKAR_LIPOPROTEIN"/>
    <property type="match status" value="1"/>
</dbReference>
<keyword evidence="14" id="KW-1185">Reference proteome</keyword>
<sequence length="289" mass="31206">MTVSFPKLLRGGAALLGLGLLVACGAAPVEEVELIGGVPADQIVEGYGLIQDGEYTLPPIPAEYLQGVNRRAFVPYNGPEAEGTIVVDIHAKLLYLVEEDGMARRYPIAVGRQGLSMRQPSVVRMKREWPGWTPTQNMLRTQPEVYGPFRRGVEGGLASPLGARALYLFQNGRDTHFRIHGTNDLPSIGNSGSAGCIRLFNHDIIDLYPRVPMGTRVVIRSYEESVRLEGEELANRGVVLPPNIVDPDVIYGAERAGREDAAPAPAPAEEEEEVVATRDPLGSGTISGS</sequence>
<organism evidence="13 14">
    <name type="scientific">Thalassorhabdomicrobium marinisediminis</name>
    <dbReference type="NCBI Taxonomy" id="2170577"/>
    <lineage>
        <taxon>Bacteria</taxon>
        <taxon>Pseudomonadati</taxon>
        <taxon>Pseudomonadota</taxon>
        <taxon>Alphaproteobacteria</taxon>
        <taxon>Rhodobacterales</taxon>
        <taxon>Paracoccaceae</taxon>
        <taxon>Thalassorhabdomicrobium</taxon>
    </lineage>
</organism>
<dbReference type="AlphaFoldDB" id="A0A2T7FZF7"/>
<dbReference type="InterPro" id="IPR005490">
    <property type="entry name" value="LD_TPept_cat_dom"/>
</dbReference>
<dbReference type="GO" id="GO:0005576">
    <property type="term" value="C:extracellular region"/>
    <property type="evidence" value="ECO:0007669"/>
    <property type="project" value="TreeGrafter"/>
</dbReference>
<keyword evidence="8 9" id="KW-0961">Cell wall biogenesis/degradation</keyword>
<keyword evidence="11" id="KW-0732">Signal</keyword>
<dbReference type="Proteomes" id="UP000244817">
    <property type="component" value="Unassembled WGS sequence"/>
</dbReference>
<evidence type="ECO:0000259" key="12">
    <source>
        <dbReference type="PROSITE" id="PS52029"/>
    </source>
</evidence>